<evidence type="ECO:0000256" key="8">
    <source>
        <dbReference type="ARBA" id="ARBA00023098"/>
    </source>
</evidence>
<evidence type="ECO:0000256" key="5">
    <source>
        <dbReference type="ARBA" id="ARBA00022679"/>
    </source>
</evidence>
<keyword evidence="12 17" id="KW-0012">Acyltransferase</keyword>
<dbReference type="CTD" id="31899"/>
<dbReference type="UniPathway" id="UPA00085"/>
<evidence type="ECO:0000256" key="7">
    <source>
        <dbReference type="ARBA" id="ARBA00022989"/>
    </source>
</evidence>
<dbReference type="GO" id="GO:0005509">
    <property type="term" value="F:calcium ion binding"/>
    <property type="evidence" value="ECO:0007669"/>
    <property type="project" value="InterPro"/>
</dbReference>
<comment type="pathway">
    <text evidence="13">Phospholipid metabolism.</text>
</comment>
<evidence type="ECO:0000256" key="3">
    <source>
        <dbReference type="ARBA" id="ARBA00008655"/>
    </source>
</evidence>
<evidence type="ECO:0000256" key="2">
    <source>
        <dbReference type="ARBA" id="ARBA00005074"/>
    </source>
</evidence>
<evidence type="ECO:0000256" key="11">
    <source>
        <dbReference type="ARBA" id="ARBA00023264"/>
    </source>
</evidence>
<dbReference type="GO" id="GO:0005783">
    <property type="term" value="C:endoplasmic reticulum"/>
    <property type="evidence" value="ECO:0007669"/>
    <property type="project" value="TreeGrafter"/>
</dbReference>
<dbReference type="SMART" id="SM00054">
    <property type="entry name" value="EFh"/>
    <property type="match status" value="1"/>
</dbReference>
<evidence type="ECO:0000256" key="10">
    <source>
        <dbReference type="ARBA" id="ARBA00023209"/>
    </source>
</evidence>
<dbReference type="GeneID" id="113394266"/>
<keyword evidence="16" id="KW-1185">Reference proteome</keyword>
<evidence type="ECO:0000256" key="9">
    <source>
        <dbReference type="ARBA" id="ARBA00023136"/>
    </source>
</evidence>
<dbReference type="Pfam" id="PF13499">
    <property type="entry name" value="EF-hand_7"/>
    <property type="match status" value="1"/>
</dbReference>
<evidence type="ECO:0000256" key="6">
    <source>
        <dbReference type="ARBA" id="ARBA00022692"/>
    </source>
</evidence>
<keyword evidence="7 14" id="KW-1133">Transmembrane helix</keyword>
<dbReference type="AlphaFoldDB" id="A0A8B8HR19"/>
<dbReference type="SUPFAM" id="SSF69593">
    <property type="entry name" value="Glycerol-3-phosphate (1)-acyltransferase"/>
    <property type="match status" value="1"/>
</dbReference>
<dbReference type="GO" id="GO:0008654">
    <property type="term" value="P:phospholipid biosynthetic process"/>
    <property type="evidence" value="ECO:0007669"/>
    <property type="project" value="UniProtKB-KW"/>
</dbReference>
<dbReference type="OrthoDB" id="272512at2759"/>
<evidence type="ECO:0000256" key="12">
    <source>
        <dbReference type="ARBA" id="ARBA00023315"/>
    </source>
</evidence>
<dbReference type="InterPro" id="IPR011992">
    <property type="entry name" value="EF-hand-dom_pair"/>
</dbReference>
<dbReference type="RefSeq" id="XP_026487293.1">
    <property type="nucleotide sequence ID" value="XM_026631508.2"/>
</dbReference>
<evidence type="ECO:0000313" key="16">
    <source>
        <dbReference type="Proteomes" id="UP001652626"/>
    </source>
</evidence>
<dbReference type="CDD" id="cd00051">
    <property type="entry name" value="EFh"/>
    <property type="match status" value="1"/>
</dbReference>
<comment type="pathway">
    <text evidence="2">Lipid metabolism; phospholipid metabolism.</text>
</comment>
<proteinExistence type="inferred from homology"/>
<feature type="domain" description="EF-hand" evidence="15">
    <location>
        <begin position="448"/>
        <end position="483"/>
    </location>
</feature>
<keyword evidence="4" id="KW-0444">Lipid biosynthesis</keyword>
<dbReference type="PANTHER" id="PTHR23063">
    <property type="entry name" value="PHOSPHOLIPID ACYLTRANSFERASE"/>
    <property type="match status" value="1"/>
</dbReference>
<dbReference type="PANTHER" id="PTHR23063:SF52">
    <property type="entry name" value="LYSOPHOSPHATIDYLCHOLINE ACYLTRANSFERASE"/>
    <property type="match status" value="1"/>
</dbReference>
<dbReference type="SMART" id="SM00563">
    <property type="entry name" value="PlsC"/>
    <property type="match status" value="1"/>
</dbReference>
<accession>A0A8B8HR19</accession>
<dbReference type="CDD" id="cd07991">
    <property type="entry name" value="LPLAT_LPCAT1-like"/>
    <property type="match status" value="1"/>
</dbReference>
<organism evidence="16 17">
    <name type="scientific">Vanessa tameamea</name>
    <name type="common">Kamehameha butterfly</name>
    <dbReference type="NCBI Taxonomy" id="334116"/>
    <lineage>
        <taxon>Eukaryota</taxon>
        <taxon>Metazoa</taxon>
        <taxon>Ecdysozoa</taxon>
        <taxon>Arthropoda</taxon>
        <taxon>Hexapoda</taxon>
        <taxon>Insecta</taxon>
        <taxon>Pterygota</taxon>
        <taxon>Neoptera</taxon>
        <taxon>Endopterygota</taxon>
        <taxon>Lepidoptera</taxon>
        <taxon>Glossata</taxon>
        <taxon>Ditrysia</taxon>
        <taxon>Papilionoidea</taxon>
        <taxon>Nymphalidae</taxon>
        <taxon>Nymphalinae</taxon>
        <taxon>Vanessa</taxon>
    </lineage>
</organism>
<dbReference type="Gene3D" id="1.10.238.10">
    <property type="entry name" value="EF-hand"/>
    <property type="match status" value="1"/>
</dbReference>
<dbReference type="GO" id="GO:0016020">
    <property type="term" value="C:membrane"/>
    <property type="evidence" value="ECO:0007669"/>
    <property type="project" value="UniProtKB-SubCell"/>
</dbReference>
<keyword evidence="5" id="KW-0808">Transferase</keyword>
<dbReference type="GO" id="GO:0042171">
    <property type="term" value="F:lysophosphatidic acid acyltransferase activity"/>
    <property type="evidence" value="ECO:0007669"/>
    <property type="project" value="TreeGrafter"/>
</dbReference>
<dbReference type="Pfam" id="PF01553">
    <property type="entry name" value="Acyltransferase"/>
    <property type="match status" value="1"/>
</dbReference>
<evidence type="ECO:0000313" key="17">
    <source>
        <dbReference type="RefSeq" id="XP_026487293.1"/>
    </source>
</evidence>
<name>A0A8B8HR19_VANTA</name>
<evidence type="ECO:0000259" key="15">
    <source>
        <dbReference type="PROSITE" id="PS50222"/>
    </source>
</evidence>
<feature type="transmembrane region" description="Helical" evidence="14">
    <location>
        <begin position="41"/>
        <end position="71"/>
    </location>
</feature>
<dbReference type="OMA" id="FTHELRF"/>
<comment type="subcellular location">
    <subcellularLocation>
        <location evidence="1">Membrane</location>
    </subcellularLocation>
</comment>
<evidence type="ECO:0000256" key="1">
    <source>
        <dbReference type="ARBA" id="ARBA00004370"/>
    </source>
</evidence>
<dbReference type="GO" id="GO:0008374">
    <property type="term" value="F:O-acyltransferase activity"/>
    <property type="evidence" value="ECO:0007669"/>
    <property type="project" value="InterPro"/>
</dbReference>
<evidence type="ECO:0000256" key="14">
    <source>
        <dbReference type="SAM" id="Phobius"/>
    </source>
</evidence>
<reference evidence="17" key="1">
    <citation type="submission" date="2025-08" db="UniProtKB">
        <authorList>
            <consortium name="RefSeq"/>
        </authorList>
    </citation>
    <scope>IDENTIFICATION</scope>
    <source>
        <tissue evidence="17">Whole body</tissue>
    </source>
</reference>
<keyword evidence="6 14" id="KW-0812">Transmembrane</keyword>
<dbReference type="SUPFAM" id="SSF47473">
    <property type="entry name" value="EF-hand"/>
    <property type="match status" value="1"/>
</dbReference>
<dbReference type="InterPro" id="IPR002048">
    <property type="entry name" value="EF_hand_dom"/>
</dbReference>
<sequence length="502" mass="57121">MNGKKHSETGTFSPDGMRAEILNPFVHKLELDNTYDKIRTAIFTVILLPFRVIVICYLIVTAWFLACIGLYGLSEEDLRKKPMTGWRSKLRFSILSLVRLVVVAAGFHRVRVVGREHLPKSPRDAPVLVIAPHSSFFDAIAIVCLGAPSVVAKADTARLPFIGQLINYTQPVYVWRDDPNSRQNTIKEIIERATSKEDWPQVLIFPEGTCTNRSCLITFKPGGFYPGVPVQPVTIRYPNARDTVTWTWEGPGALKLLWLTLTQVHSSCEIEFLPVYYPSEDEKRDPKLYARNVRDVMAKALGVPVLDYTYDDCRLIARAKQLGIPCASAIREISELRAQLGLDRSHLEVHLASEGLKGKKKWLNKEEFAQRLGVPYDINSQRLFDIFVQNSSGLVNFADYILCAMFLSLPHAPLSHILSCTFRLYDETHTGFIKCDTFEEIAIRVLGLCREDAQNTFRQVDLDEKGYITYEEFIKFAKEKNEYAFLFVSDNSFKPKTKPKVQ</sequence>
<dbReference type="Proteomes" id="UP001652626">
    <property type="component" value="Chromosome 16"/>
</dbReference>
<gene>
    <name evidence="17" type="primary">LOC113394266</name>
</gene>
<keyword evidence="9 14" id="KW-0472">Membrane</keyword>
<evidence type="ECO:0000256" key="13">
    <source>
        <dbReference type="ARBA" id="ARBA00025707"/>
    </source>
</evidence>
<comment type="similarity">
    <text evidence="3">Belongs to the 1-acyl-sn-glycerol-3-phosphate acyltransferase family.</text>
</comment>
<dbReference type="InterPro" id="IPR045252">
    <property type="entry name" value="LPCAT1-like"/>
</dbReference>
<keyword evidence="11" id="KW-1208">Phospholipid metabolism</keyword>
<dbReference type="PROSITE" id="PS50222">
    <property type="entry name" value="EF_HAND_2"/>
    <property type="match status" value="1"/>
</dbReference>
<keyword evidence="8" id="KW-0443">Lipid metabolism</keyword>
<evidence type="ECO:0000256" key="4">
    <source>
        <dbReference type="ARBA" id="ARBA00022516"/>
    </source>
</evidence>
<protein>
    <submittedName>
        <fullName evidence="17">Lysophosphatidylcholine acyltransferase isoform X1</fullName>
    </submittedName>
</protein>
<keyword evidence="10" id="KW-0594">Phospholipid biosynthesis</keyword>
<dbReference type="InterPro" id="IPR002123">
    <property type="entry name" value="Plipid/glycerol_acylTrfase"/>
</dbReference>